<dbReference type="EMBL" id="HBUE01145045">
    <property type="protein sequence ID" value="CAG6502516.1"/>
    <property type="molecule type" value="Transcribed_RNA"/>
</dbReference>
<dbReference type="EMBL" id="HBUE01145043">
    <property type="protein sequence ID" value="CAG6502514.1"/>
    <property type="molecule type" value="Transcribed_RNA"/>
</dbReference>
<dbReference type="EMBL" id="HBUE01249889">
    <property type="protein sequence ID" value="CAG6553755.1"/>
    <property type="molecule type" value="Transcribed_RNA"/>
</dbReference>
<proteinExistence type="predicted"/>
<dbReference type="EMBL" id="HBUE01249887">
    <property type="protein sequence ID" value="CAG6553753.1"/>
    <property type="molecule type" value="Transcribed_RNA"/>
</dbReference>
<dbReference type="EMBL" id="HBUE01145042">
    <property type="protein sequence ID" value="CAG6502512.1"/>
    <property type="molecule type" value="Transcribed_RNA"/>
</dbReference>
<protein>
    <submittedName>
        <fullName evidence="1">(northern house mosquito) hypothetical protein</fullName>
    </submittedName>
</protein>
<dbReference type="EMBL" id="HBUE01083044">
    <property type="protein sequence ID" value="CAG6478386.1"/>
    <property type="molecule type" value="Transcribed_RNA"/>
</dbReference>
<reference evidence="1" key="1">
    <citation type="submission" date="2021-05" db="EMBL/GenBank/DDBJ databases">
        <authorList>
            <person name="Alioto T."/>
            <person name="Alioto T."/>
            <person name="Gomez Garrido J."/>
        </authorList>
    </citation>
    <scope>NUCLEOTIDE SEQUENCE</scope>
</reference>
<dbReference type="EMBL" id="HBUE01083045">
    <property type="protein sequence ID" value="CAG6478388.1"/>
    <property type="molecule type" value="Transcribed_RNA"/>
</dbReference>
<accession>A0A8D8BUZ3</accession>
<sequence length="156" mass="17565">MDTCESVATWHGPSWSTTGSRTSCRFHRWTSCDPEVDPERIVLERDQGRAARYGCVQKPSVRTLPSATPIFPSATTARPRTRVPPFGTCTPATVAFECAPSDHRINTRCPTSRRHGLAIWILAAIFDSRSLRSPKWPRPSTKCPPLRWFPYRQSPA</sequence>
<name>A0A8D8BUZ3_CULPI</name>
<evidence type="ECO:0000313" key="1">
    <source>
        <dbReference type="EMBL" id="CAG6478386.1"/>
    </source>
</evidence>
<organism evidence="1">
    <name type="scientific">Culex pipiens</name>
    <name type="common">House mosquito</name>
    <dbReference type="NCBI Taxonomy" id="7175"/>
    <lineage>
        <taxon>Eukaryota</taxon>
        <taxon>Metazoa</taxon>
        <taxon>Ecdysozoa</taxon>
        <taxon>Arthropoda</taxon>
        <taxon>Hexapoda</taxon>
        <taxon>Insecta</taxon>
        <taxon>Pterygota</taxon>
        <taxon>Neoptera</taxon>
        <taxon>Endopterygota</taxon>
        <taxon>Diptera</taxon>
        <taxon>Nematocera</taxon>
        <taxon>Culicoidea</taxon>
        <taxon>Culicidae</taxon>
        <taxon>Culicinae</taxon>
        <taxon>Culicini</taxon>
        <taxon>Culex</taxon>
        <taxon>Culex</taxon>
    </lineage>
</organism>
<dbReference type="AlphaFoldDB" id="A0A8D8BUZ3"/>
<dbReference type="EMBL" id="HBUE01249886">
    <property type="protein sequence ID" value="CAG6553751.1"/>
    <property type="molecule type" value="Transcribed_RNA"/>
</dbReference>